<evidence type="ECO:0000313" key="2">
    <source>
        <dbReference type="EMBL" id="QEG40141.1"/>
    </source>
</evidence>
<dbReference type="EMBL" id="CP042914">
    <property type="protein sequence ID" value="QEG40141.1"/>
    <property type="molecule type" value="Genomic_DNA"/>
</dbReference>
<evidence type="ECO:0000313" key="3">
    <source>
        <dbReference type="Proteomes" id="UP000325286"/>
    </source>
</evidence>
<dbReference type="InterPro" id="IPR047589">
    <property type="entry name" value="DUF11_rpt"/>
</dbReference>
<dbReference type="PANTHER" id="PTHR34819">
    <property type="entry name" value="LARGE CYSTEINE-RICH PERIPLASMIC PROTEIN OMCB"/>
    <property type="match status" value="1"/>
</dbReference>
<dbReference type="KEGG" id="rul:UC8_21470"/>
<organism evidence="2 3">
    <name type="scientific">Roseimaritima ulvae</name>
    <dbReference type="NCBI Taxonomy" id="980254"/>
    <lineage>
        <taxon>Bacteria</taxon>
        <taxon>Pseudomonadati</taxon>
        <taxon>Planctomycetota</taxon>
        <taxon>Planctomycetia</taxon>
        <taxon>Pirellulales</taxon>
        <taxon>Pirellulaceae</taxon>
        <taxon>Roseimaritima</taxon>
    </lineage>
</organism>
<dbReference type="AlphaFoldDB" id="A0A5B9R1Q6"/>
<proteinExistence type="predicted"/>
<dbReference type="InterPro" id="IPR013783">
    <property type="entry name" value="Ig-like_fold"/>
</dbReference>
<dbReference type="PROSITE" id="PS51257">
    <property type="entry name" value="PROKAR_LIPOPROTEIN"/>
    <property type="match status" value="1"/>
</dbReference>
<protein>
    <recommendedName>
        <fullName evidence="4">Large cysteine-rich periplasmic protein OmcB</fullName>
    </recommendedName>
</protein>
<feature type="compositionally biased region" description="Pro residues" evidence="1">
    <location>
        <begin position="808"/>
        <end position="817"/>
    </location>
</feature>
<accession>A0A5B9R1Q6</accession>
<gene>
    <name evidence="2" type="ORF">UC8_21470</name>
</gene>
<dbReference type="PANTHER" id="PTHR34819:SF5">
    <property type="entry name" value="CONSERVED REPEAT DOMAIN PROTEIN"/>
    <property type="match status" value="1"/>
</dbReference>
<dbReference type="NCBIfam" id="TIGR01451">
    <property type="entry name" value="B_ant_repeat"/>
    <property type="match status" value="1"/>
</dbReference>
<evidence type="ECO:0000256" key="1">
    <source>
        <dbReference type="SAM" id="MobiDB-lite"/>
    </source>
</evidence>
<feature type="region of interest" description="Disordered" evidence="1">
    <location>
        <begin position="781"/>
        <end position="828"/>
    </location>
</feature>
<dbReference type="OrthoDB" id="259211at2"/>
<feature type="compositionally biased region" description="Pro residues" evidence="1">
    <location>
        <begin position="781"/>
        <end position="800"/>
    </location>
</feature>
<reference evidence="2 3" key="1">
    <citation type="submission" date="2019-08" db="EMBL/GenBank/DDBJ databases">
        <title>Deep-cultivation of Planctomycetes and their phenomic and genomic characterization uncovers novel biology.</title>
        <authorList>
            <person name="Wiegand S."/>
            <person name="Jogler M."/>
            <person name="Boedeker C."/>
            <person name="Pinto D."/>
            <person name="Vollmers J."/>
            <person name="Rivas-Marin E."/>
            <person name="Kohn T."/>
            <person name="Peeters S.H."/>
            <person name="Heuer A."/>
            <person name="Rast P."/>
            <person name="Oberbeckmann S."/>
            <person name="Bunk B."/>
            <person name="Jeske O."/>
            <person name="Meyerdierks A."/>
            <person name="Storesund J.E."/>
            <person name="Kallscheuer N."/>
            <person name="Luecker S."/>
            <person name="Lage O.M."/>
            <person name="Pohl T."/>
            <person name="Merkel B.J."/>
            <person name="Hornburger P."/>
            <person name="Mueller R.-W."/>
            <person name="Bruemmer F."/>
            <person name="Labrenz M."/>
            <person name="Spormann A.M."/>
            <person name="Op den Camp H."/>
            <person name="Overmann J."/>
            <person name="Amann R."/>
            <person name="Jetten M.S.M."/>
            <person name="Mascher T."/>
            <person name="Medema M.H."/>
            <person name="Devos D.P."/>
            <person name="Kaster A.-K."/>
            <person name="Ovreas L."/>
            <person name="Rohde M."/>
            <person name="Galperin M.Y."/>
            <person name="Jogler C."/>
        </authorList>
    </citation>
    <scope>NUCLEOTIDE SEQUENCE [LARGE SCALE GENOMIC DNA]</scope>
    <source>
        <strain evidence="2 3">UC8</strain>
    </source>
</reference>
<sequence>MRHAHSFLPTRLRPLTLFVAVLLAGISLSAGSGCTRLRLPQIDPTGACLFAPYPENSTQINPSCGCMNCLSGNGQGCLSRLAGQPRSCLKCLTNGGCTCGLGGCFKNMLPEPAFPEPATPPPCTPLPGAAAPPAICLPAPGCEDCADGPPAVLLGCEAEMGNLAKLPNRGKRGCILLSPQRIVAPVGGEVLLLSGVCGNDGYLMQREPLEWMLTPESVGHIIDVGDDDPGLVHRLAHTPKVDKRSGSYARGVTSTKVSLITRGNKNLRDDVRLEKGQTWISLSSPTEGTSRVTVLAPESECWDQRKATATIYWIDARWQFPGPQVAEKGTPVGMSTRVTRSEGAIPARGWIVRYEILNPELATFYSSGTAVDEVVVGEDGNAPIQLVPNPGTSGTAAVAMTVIRPAGESDNMPRMTLGQGRTTVTWSAAQLRVRAGAPQVAGYEQPFTVACEVANPGNLDARNVSVSVELPPGVSVQSVDSFARQLGNQIIWEIDSIPSQQQWEIQATLTSKAPILLRFQARAEQNLFAEDSVQVDIFRPSLSLGIQPVISSVDRVQVGDEVTFNIDITNTGERALENVQLESTGDASMLHAQTGVTKAFKDKQDGPLQPGDTWKVATTYIPTTPGQRCLTVTATADGGQTASDQSCITVINPIPATPAMAVVVEGRPSVLAGDDSVYFRYRVTNTGREPLTNVRVTTAYPPQLDVLEATQDGFDASELSQYKLNWLVAQIAPGQQAVFEARFRALQSLASGLVVLSVVSENGASASDQYRFDIFPAAAPPPTSTPVAPPLPPAQPPPSIPSAGNPRAPLPTAPPTTSPSDRNAAPPIAADTGSLRLRLVGLDNPAEVGGPIRFQLVVSNERDIPDSQVQLSFPLPAGTRIERITQTMNPGGEQIRESGGVIYLTEIRQLTARESVTYTIVLNSNQPQQIRFEVQGQSRLSPAGVAAVESVSVLAR</sequence>
<name>A0A5B9R1Q6_9BACT</name>
<keyword evidence="3" id="KW-1185">Reference proteome</keyword>
<dbReference type="Proteomes" id="UP000325286">
    <property type="component" value="Chromosome"/>
</dbReference>
<dbReference type="InterPro" id="IPR051172">
    <property type="entry name" value="Chlamydia_OmcB"/>
</dbReference>
<evidence type="ECO:0008006" key="4">
    <source>
        <dbReference type="Google" id="ProtNLM"/>
    </source>
</evidence>
<dbReference type="RefSeq" id="WP_148080214.1">
    <property type="nucleotide sequence ID" value="NZ_CP042914.1"/>
</dbReference>
<dbReference type="Gene3D" id="2.60.40.10">
    <property type="entry name" value="Immunoglobulins"/>
    <property type="match status" value="1"/>
</dbReference>